<comment type="caution">
    <text evidence="1">The sequence shown here is derived from an EMBL/GenBank/DDBJ whole genome shotgun (WGS) entry which is preliminary data.</text>
</comment>
<keyword evidence="2" id="KW-1185">Reference proteome</keyword>
<dbReference type="Proteomes" id="UP000290567">
    <property type="component" value="Unassembled WGS sequence"/>
</dbReference>
<protein>
    <submittedName>
        <fullName evidence="1">Uncharacterized protein</fullName>
    </submittedName>
</protein>
<sequence length="164" mass="18938">MEKLTRELNELSILNAELDSLATFLTEKPALMNKKALQIFILDLRDYVAEVGRISEIVSSPTIEQHEPREINHLLTKQNELMKVIRRDFLRVNAGKKTDEKIFGLGEKQIEELTKQLDALHVLNQFLLQDNLSFQAMIESISLTSNIRVGKKQSFMQRLFKKKG</sequence>
<name>A0A4P5P8H7_9ENTE</name>
<accession>A0A4P5P8H7</accession>
<organism evidence="1 2">
    <name type="scientific">Enterococcus florum</name>
    <dbReference type="NCBI Taxonomy" id="2480627"/>
    <lineage>
        <taxon>Bacteria</taxon>
        <taxon>Bacillati</taxon>
        <taxon>Bacillota</taxon>
        <taxon>Bacilli</taxon>
        <taxon>Lactobacillales</taxon>
        <taxon>Enterococcaceae</taxon>
        <taxon>Enterococcus</taxon>
    </lineage>
</organism>
<dbReference type="AlphaFoldDB" id="A0A4P5P8H7"/>
<evidence type="ECO:0000313" key="2">
    <source>
        <dbReference type="Proteomes" id="UP000290567"/>
    </source>
</evidence>
<reference evidence="2" key="1">
    <citation type="submission" date="2019-02" db="EMBL/GenBank/DDBJ databases">
        <title>Draft genome sequence of Enterococcus sp. Gos25-1.</title>
        <authorList>
            <person name="Tanaka N."/>
            <person name="Shiwa Y."/>
            <person name="Fujita N."/>
        </authorList>
    </citation>
    <scope>NUCLEOTIDE SEQUENCE [LARGE SCALE GENOMIC DNA]</scope>
    <source>
        <strain evidence="2">Gos25-1</strain>
    </source>
</reference>
<proteinExistence type="predicted"/>
<dbReference type="EMBL" id="BJCC01000013">
    <property type="protein sequence ID" value="GCF93836.1"/>
    <property type="molecule type" value="Genomic_DNA"/>
</dbReference>
<dbReference type="OrthoDB" id="2184044at2"/>
<gene>
    <name evidence="1" type="ORF">NRIC_17270</name>
</gene>
<dbReference type="RefSeq" id="WP_146622276.1">
    <property type="nucleotide sequence ID" value="NZ_BJCC01000013.1"/>
</dbReference>
<evidence type="ECO:0000313" key="1">
    <source>
        <dbReference type="EMBL" id="GCF93836.1"/>
    </source>
</evidence>